<dbReference type="OrthoDB" id="9787814at2"/>
<comment type="subcellular location">
    <subcellularLocation>
        <location evidence="1">Membrane</location>
        <topology evidence="1">Multi-pass membrane protein</topology>
    </subcellularLocation>
</comment>
<dbReference type="PATRIC" id="fig|480.237.peg.1135"/>
<evidence type="ECO:0000256" key="1">
    <source>
        <dbReference type="ARBA" id="ARBA00004141"/>
    </source>
</evidence>
<name>A0A198UKE2_MORCA</name>
<feature type="transmembrane region" description="Helical" evidence="5">
    <location>
        <begin position="242"/>
        <end position="261"/>
    </location>
</feature>
<keyword evidence="8" id="KW-1185">Reference proteome</keyword>
<dbReference type="RefSeq" id="WP_064610622.1">
    <property type="nucleotide sequence ID" value="NZ_LXHB01000044.1"/>
</dbReference>
<dbReference type="EMBL" id="LXHC01000022">
    <property type="protein sequence ID" value="OAU95712.1"/>
    <property type="molecule type" value="Genomic_DNA"/>
</dbReference>
<feature type="transmembrane region" description="Helical" evidence="5">
    <location>
        <begin position="100"/>
        <end position="121"/>
    </location>
</feature>
<dbReference type="Proteomes" id="UP000078228">
    <property type="component" value="Unassembled WGS sequence"/>
</dbReference>
<evidence type="ECO:0000256" key="3">
    <source>
        <dbReference type="ARBA" id="ARBA00022989"/>
    </source>
</evidence>
<keyword evidence="3 5" id="KW-1133">Transmembrane helix</keyword>
<feature type="domain" description="Sodium/calcium exchanger membrane region" evidence="6">
    <location>
        <begin position="32"/>
        <end position="186"/>
    </location>
</feature>
<feature type="transmembrane region" description="Helical" evidence="5">
    <location>
        <begin position="7"/>
        <end position="26"/>
    </location>
</feature>
<feature type="domain" description="Sodium/calcium exchanger membrane region" evidence="6">
    <location>
        <begin position="215"/>
        <end position="357"/>
    </location>
</feature>
<feature type="transmembrane region" description="Helical" evidence="5">
    <location>
        <begin position="313"/>
        <end position="332"/>
    </location>
</feature>
<dbReference type="GO" id="GO:0015386">
    <property type="term" value="F:potassium:proton antiporter activity"/>
    <property type="evidence" value="ECO:0007669"/>
    <property type="project" value="TreeGrafter"/>
</dbReference>
<keyword evidence="4 5" id="KW-0472">Membrane</keyword>
<accession>A0A198UKE2</accession>
<feature type="transmembrane region" description="Helical" evidence="5">
    <location>
        <begin position="32"/>
        <end position="52"/>
    </location>
</feature>
<evidence type="ECO:0000256" key="2">
    <source>
        <dbReference type="ARBA" id="ARBA00022692"/>
    </source>
</evidence>
<dbReference type="eggNOG" id="COG0387">
    <property type="taxonomic scope" value="Bacteria"/>
</dbReference>
<feature type="transmembrane region" description="Helical" evidence="5">
    <location>
        <begin position="64"/>
        <end position="88"/>
    </location>
</feature>
<keyword evidence="2 5" id="KW-0812">Transmembrane</keyword>
<dbReference type="InterPro" id="IPR004837">
    <property type="entry name" value="NaCa_Exmemb"/>
</dbReference>
<dbReference type="InterPro" id="IPR052946">
    <property type="entry name" value="Alkaline_pH_Ca-Antiporter"/>
</dbReference>
<feature type="transmembrane region" description="Helical" evidence="5">
    <location>
        <begin position="339"/>
        <end position="358"/>
    </location>
</feature>
<organism evidence="7 8">
    <name type="scientific">Moraxella catarrhalis</name>
    <name type="common">Branhamella catarrhalis</name>
    <dbReference type="NCBI Taxonomy" id="480"/>
    <lineage>
        <taxon>Bacteria</taxon>
        <taxon>Pseudomonadati</taxon>
        <taxon>Pseudomonadota</taxon>
        <taxon>Gammaproteobacteria</taxon>
        <taxon>Moraxellales</taxon>
        <taxon>Moraxellaceae</taxon>
        <taxon>Moraxella</taxon>
    </lineage>
</organism>
<dbReference type="PANTHER" id="PTHR37958:SF1">
    <property type="entry name" value="SODIUM-POTASSIUM_PROTON ANTIPORTER CHAA"/>
    <property type="match status" value="1"/>
</dbReference>
<feature type="transmembrane region" description="Helical" evidence="5">
    <location>
        <begin position="133"/>
        <end position="153"/>
    </location>
</feature>
<evidence type="ECO:0000256" key="4">
    <source>
        <dbReference type="ARBA" id="ARBA00023136"/>
    </source>
</evidence>
<evidence type="ECO:0000256" key="5">
    <source>
        <dbReference type="SAM" id="Phobius"/>
    </source>
</evidence>
<sequence length="359" mass="38142">MASNARFGLPIWSMLLPLVAWGLFFVGIKSNIWLQILGGIFLIGSVLSAVYHTEVVAHKVGEPFGTIILALAITIIEVALIISLMVSGGDNAPYLARDTVFAAIMLILNGILVVSLMIGGLKHREQFFGQKSASTALITLVSILVMTLIMPNFTTSTAQGTYSAAQLIFVAVASLVLYGSFIMVQTVRHRDYFLAADDDLDHHAQPPSTKITTISFIFLLICLGIVVMLAKSLSPSIEAAVAYMGAPAALVGVIIAAVVLLPEGLAALNAARRNRFQTSLNLALGSALASIGLTIPAVTIVCLMYDIPLVLGLDGKSMVLLGLSTFIVMLSLNQGRTNILYGIVLLVNLAAYIFTIIVP</sequence>
<comment type="caution">
    <text evidence="7">The sequence shown here is derived from an EMBL/GenBank/DDBJ whole genome shotgun (WGS) entry which is preliminary data.</text>
</comment>
<feature type="transmembrane region" description="Helical" evidence="5">
    <location>
        <begin position="211"/>
        <end position="230"/>
    </location>
</feature>
<evidence type="ECO:0000313" key="8">
    <source>
        <dbReference type="Proteomes" id="UP000078228"/>
    </source>
</evidence>
<dbReference type="AlphaFoldDB" id="A0A198UKE2"/>
<evidence type="ECO:0000259" key="6">
    <source>
        <dbReference type="Pfam" id="PF01699"/>
    </source>
</evidence>
<proteinExistence type="predicted"/>
<feature type="transmembrane region" description="Helical" evidence="5">
    <location>
        <begin position="282"/>
        <end position="307"/>
    </location>
</feature>
<dbReference type="Pfam" id="PF01699">
    <property type="entry name" value="Na_Ca_ex"/>
    <property type="match status" value="2"/>
</dbReference>
<gene>
    <name evidence="7" type="ORF">AO384_1318</name>
</gene>
<dbReference type="GO" id="GO:0005886">
    <property type="term" value="C:plasma membrane"/>
    <property type="evidence" value="ECO:0007669"/>
    <property type="project" value="TreeGrafter"/>
</dbReference>
<dbReference type="PANTHER" id="PTHR37958">
    <property type="entry name" value="SODIUM-POTASSIUM/PROTON ANTIPORTER CHAA"/>
    <property type="match status" value="1"/>
</dbReference>
<reference evidence="7 8" key="1">
    <citation type="journal article" date="2016" name="Genome Biol. Evol.">
        <title>Comparative Genomic Analyses of the Moraxella catarrhalis Serosensitive and Seroresistant Lineages Demonstrate Their Independent Evolution.</title>
        <authorList>
            <person name="Earl J.P."/>
            <person name="de Vries S.P."/>
            <person name="Ahmed A."/>
            <person name="Powell E."/>
            <person name="Schultz M.P."/>
            <person name="Hermans P.W."/>
            <person name="Hill D.J."/>
            <person name="Zhou Z."/>
            <person name="Constantinidou C.I."/>
            <person name="Hu F.Z."/>
            <person name="Bootsma H.J."/>
            <person name="Ehrlich G.D."/>
        </authorList>
    </citation>
    <scope>NUCLEOTIDE SEQUENCE [LARGE SCALE GENOMIC DNA]</scope>
    <source>
        <strain evidence="7 8">Z7542</strain>
    </source>
</reference>
<dbReference type="GO" id="GO:0015385">
    <property type="term" value="F:sodium:proton antiporter activity"/>
    <property type="evidence" value="ECO:0007669"/>
    <property type="project" value="TreeGrafter"/>
</dbReference>
<feature type="transmembrane region" description="Helical" evidence="5">
    <location>
        <begin position="165"/>
        <end position="184"/>
    </location>
</feature>
<protein>
    <submittedName>
        <fullName evidence="7">Calcium/proton antiporter</fullName>
    </submittedName>
</protein>
<evidence type="ECO:0000313" key="7">
    <source>
        <dbReference type="EMBL" id="OAU95712.1"/>
    </source>
</evidence>